<dbReference type="RefSeq" id="WP_061580602.1">
    <property type="nucleotide sequence ID" value="NZ_LQYY01000027.1"/>
</dbReference>
<organism evidence="2 3">
    <name type="scientific">Geobacillus stearothermophilus</name>
    <name type="common">Bacillus stearothermophilus</name>
    <dbReference type="NCBI Taxonomy" id="1422"/>
    <lineage>
        <taxon>Bacteria</taxon>
        <taxon>Bacillati</taxon>
        <taxon>Bacillota</taxon>
        <taxon>Bacilli</taxon>
        <taxon>Bacillales</taxon>
        <taxon>Anoxybacillaceae</taxon>
        <taxon>Geobacillus</taxon>
    </lineage>
</organism>
<dbReference type="InterPro" id="IPR012914">
    <property type="entry name" value="PucR_dom"/>
</dbReference>
<name>A0A150NDG5_GEOSE</name>
<dbReference type="Proteomes" id="UP000075517">
    <property type="component" value="Unassembled WGS sequence"/>
</dbReference>
<evidence type="ECO:0000313" key="3">
    <source>
        <dbReference type="Proteomes" id="UP000075517"/>
    </source>
</evidence>
<dbReference type="PANTHER" id="PTHR33744">
    <property type="entry name" value="CARBOHYDRATE DIACID REGULATOR"/>
    <property type="match status" value="1"/>
</dbReference>
<feature type="domain" description="Purine catabolism PurC-like" evidence="1">
    <location>
        <begin position="10"/>
        <end position="125"/>
    </location>
</feature>
<dbReference type="InterPro" id="IPR051448">
    <property type="entry name" value="CdaR-like_regulators"/>
</dbReference>
<dbReference type="EMBL" id="LQYY01000027">
    <property type="protein sequence ID" value="KYD34733.1"/>
    <property type="molecule type" value="Genomic_DNA"/>
</dbReference>
<accession>A0A150NDG5</accession>
<reference evidence="2 3" key="1">
    <citation type="submission" date="2016-01" db="EMBL/GenBank/DDBJ databases">
        <title>Draft Genome Sequences of Seven Thermophilic Sporeformers Isolated from Foods.</title>
        <authorList>
            <person name="Berendsen E.M."/>
            <person name="Wells-Bennik M.H."/>
            <person name="Krawcyk A.O."/>
            <person name="De Jong A."/>
            <person name="Holsappel S."/>
            <person name="Eijlander R.T."/>
            <person name="Kuipers O.P."/>
        </authorList>
    </citation>
    <scope>NUCLEOTIDE SEQUENCE [LARGE SCALE GENOMIC DNA]</scope>
    <source>
        <strain evidence="2 3">B4114</strain>
    </source>
</reference>
<comment type="caution">
    <text evidence="2">The sequence shown here is derived from an EMBL/GenBank/DDBJ whole genome shotgun (WGS) entry which is preliminary data.</text>
</comment>
<evidence type="ECO:0000259" key="1">
    <source>
        <dbReference type="Pfam" id="PF07905"/>
    </source>
</evidence>
<evidence type="ECO:0000313" key="2">
    <source>
        <dbReference type="EMBL" id="KYD34733.1"/>
    </source>
</evidence>
<dbReference type="PANTHER" id="PTHR33744:SF1">
    <property type="entry name" value="DNA-BINDING TRANSCRIPTIONAL ACTIVATOR ADER"/>
    <property type="match status" value="1"/>
</dbReference>
<gene>
    <name evidence="2" type="ORF">B4114_3041</name>
</gene>
<sequence length="340" mass="38682">MKISDLFRSVPAFQSARLVAGQKGKDREVYSVNMMDAPDIADYLKPNELLVTTAYHLKDKPNDLLELVQSMVNRQCAGLAIKTKRFLHEIPHEVLAFANKMEFPLIELPIHIALGDVVTQTLSRILDKRTNELLQAIETHQKFTEHIMSGKGISSLLKNLSSIIRHPVLLLDKYLRVISSSHPDFHLLVDLTDLHKNGYRLFLQKTPYSCFSLLGNKKTFSAFPIYTHEEKSGCLIIVGTIPFSKPSLVLTVEQATNVIAFEFMKEKALKQYGKRVRNEFFNNIIEGAFHSQEEIVIKAKEFQIENEQPYVCVVGKLDENLASLSFIQSQKEIYICSLKS</sequence>
<dbReference type="PATRIC" id="fig|1422.17.peg.2143"/>
<dbReference type="Pfam" id="PF07905">
    <property type="entry name" value="PucR"/>
    <property type="match status" value="1"/>
</dbReference>
<proteinExistence type="predicted"/>
<dbReference type="AlphaFoldDB" id="A0A150NDG5"/>
<protein>
    <recommendedName>
        <fullName evidence="1">Purine catabolism PurC-like domain-containing protein</fullName>
    </recommendedName>
</protein>